<reference evidence="4" key="2">
    <citation type="journal article" date="2013" name="PLoS Genet.">
        <title>Comparative genome structure, secondary metabolite, and effector coding capacity across Cochliobolus pathogens.</title>
        <authorList>
            <person name="Condon B.J."/>
            <person name="Leng Y."/>
            <person name="Wu D."/>
            <person name="Bushley K.E."/>
            <person name="Ohm R.A."/>
            <person name="Otillar R."/>
            <person name="Martin J."/>
            <person name="Schackwitz W."/>
            <person name="Grimwood J."/>
            <person name="MohdZainudin N."/>
            <person name="Xue C."/>
            <person name="Wang R."/>
            <person name="Manning V.A."/>
            <person name="Dhillon B."/>
            <person name="Tu Z.J."/>
            <person name="Steffenson B.J."/>
            <person name="Salamov A."/>
            <person name="Sun H."/>
            <person name="Lowry S."/>
            <person name="LaButti K."/>
            <person name="Han J."/>
            <person name="Copeland A."/>
            <person name="Lindquist E."/>
            <person name="Barry K."/>
            <person name="Schmutz J."/>
            <person name="Baker S.E."/>
            <person name="Ciuffetti L.M."/>
            <person name="Grigoriev I.V."/>
            <person name="Zhong S."/>
            <person name="Turgeon B.G."/>
        </authorList>
    </citation>
    <scope>NUCLEOTIDE SEQUENCE [LARGE SCALE GENOMIC DNA]</scope>
    <source>
        <strain evidence="4">C5 / ATCC 48332 / race O</strain>
    </source>
</reference>
<name>M2TTZ6_COCH5</name>
<keyword evidence="2" id="KW-0378">Hydrolase</keyword>
<accession>M2TTZ6</accession>
<dbReference type="GO" id="GO:0004301">
    <property type="term" value="F:epoxide hydrolase activity"/>
    <property type="evidence" value="ECO:0007669"/>
    <property type="project" value="TreeGrafter"/>
</dbReference>
<evidence type="ECO:0000256" key="1">
    <source>
        <dbReference type="ARBA" id="ARBA00010088"/>
    </source>
</evidence>
<dbReference type="GO" id="GO:0097176">
    <property type="term" value="P:epoxide metabolic process"/>
    <property type="evidence" value="ECO:0007669"/>
    <property type="project" value="TreeGrafter"/>
</dbReference>
<dbReference type="STRING" id="701091.M2TTZ6"/>
<comment type="similarity">
    <text evidence="1">Belongs to the peptidase S33 family.</text>
</comment>
<dbReference type="PIRSF" id="PIRSF001112">
    <property type="entry name" value="Epoxide_hydrolase"/>
    <property type="match status" value="1"/>
</dbReference>
<gene>
    <name evidence="3" type="ORF">COCHEDRAFT_1119436</name>
</gene>
<protein>
    <submittedName>
        <fullName evidence="3">Uncharacterized protein</fullName>
    </submittedName>
</protein>
<evidence type="ECO:0000313" key="4">
    <source>
        <dbReference type="Proteomes" id="UP000016936"/>
    </source>
</evidence>
<dbReference type="HOGENOM" id="CLU_019414_0_2_1"/>
<dbReference type="PANTHER" id="PTHR21661:SF35">
    <property type="entry name" value="EPOXIDE HYDROLASE"/>
    <property type="match status" value="1"/>
</dbReference>
<proteinExistence type="inferred from homology"/>
<dbReference type="InterPro" id="IPR016292">
    <property type="entry name" value="Epoxide_hydrolase"/>
</dbReference>
<organism evidence="3 4">
    <name type="scientific">Cochliobolus heterostrophus (strain C5 / ATCC 48332 / race O)</name>
    <name type="common">Southern corn leaf blight fungus</name>
    <name type="synonym">Bipolaris maydis</name>
    <dbReference type="NCBI Taxonomy" id="701091"/>
    <lineage>
        <taxon>Eukaryota</taxon>
        <taxon>Fungi</taxon>
        <taxon>Dikarya</taxon>
        <taxon>Ascomycota</taxon>
        <taxon>Pezizomycotina</taxon>
        <taxon>Dothideomycetes</taxon>
        <taxon>Pleosporomycetidae</taxon>
        <taxon>Pleosporales</taxon>
        <taxon>Pleosporineae</taxon>
        <taxon>Pleosporaceae</taxon>
        <taxon>Bipolaris</taxon>
    </lineage>
</organism>
<evidence type="ECO:0000313" key="3">
    <source>
        <dbReference type="EMBL" id="EMD85241.1"/>
    </source>
</evidence>
<dbReference type="AlphaFoldDB" id="M2TTZ6"/>
<feature type="non-terminal residue" evidence="3">
    <location>
        <position position="1"/>
    </location>
</feature>
<evidence type="ECO:0000256" key="2">
    <source>
        <dbReference type="ARBA" id="ARBA00022801"/>
    </source>
</evidence>
<sequence>KVIPKLTKPSVSNVTSFRVVTPDLPGYSFSPAPRAPGLNATLHAVEFANLIEQLGYEKLVLYSTELRASIGLTMVSKYESRNTHHFCDMLCLVPNENDLARYAANQTTKEESEFILSIQAFFNQHSAYASIHSSYPLSIAYALNDNPVGFLAWMYQLLHTSSDIAYTKEDIIRQAFLPYVPGFYGSTRSYKELFDGAIFAPAKRSPVPTSALQFKLRGDPMFAYPEMEYFSFTASGAFMSLDPSRCPLTSLKRFHNTTDLARYNEGGSFTAKSVPHLVVKEIRAVFAS</sequence>
<dbReference type="PANTHER" id="PTHR21661">
    <property type="entry name" value="EPOXIDE HYDROLASE 1-RELATED"/>
    <property type="match status" value="1"/>
</dbReference>
<reference evidence="3 4" key="1">
    <citation type="journal article" date="2012" name="PLoS Pathog.">
        <title>Diverse lifestyles and strategies of plant pathogenesis encoded in the genomes of eighteen Dothideomycetes fungi.</title>
        <authorList>
            <person name="Ohm R.A."/>
            <person name="Feau N."/>
            <person name="Henrissat B."/>
            <person name="Schoch C.L."/>
            <person name="Horwitz B.A."/>
            <person name="Barry K.W."/>
            <person name="Condon B.J."/>
            <person name="Copeland A.C."/>
            <person name="Dhillon B."/>
            <person name="Glaser F."/>
            <person name="Hesse C.N."/>
            <person name="Kosti I."/>
            <person name="LaButti K."/>
            <person name="Lindquist E.A."/>
            <person name="Lucas S."/>
            <person name="Salamov A.A."/>
            <person name="Bradshaw R.E."/>
            <person name="Ciuffetti L."/>
            <person name="Hamelin R.C."/>
            <person name="Kema G.H.J."/>
            <person name="Lawrence C."/>
            <person name="Scott J.A."/>
            <person name="Spatafora J.W."/>
            <person name="Turgeon B.G."/>
            <person name="de Wit P.J.G.M."/>
            <person name="Zhong S."/>
            <person name="Goodwin S.B."/>
            <person name="Grigoriev I.V."/>
        </authorList>
    </citation>
    <scope>NUCLEOTIDE SEQUENCE [LARGE SCALE GENOMIC DNA]</scope>
    <source>
        <strain evidence="4">C5 / ATCC 48332 / race O</strain>
    </source>
</reference>
<dbReference type="SUPFAM" id="SSF53474">
    <property type="entry name" value="alpha/beta-Hydrolases"/>
    <property type="match status" value="1"/>
</dbReference>
<dbReference type="eggNOG" id="KOG2565">
    <property type="taxonomic scope" value="Eukaryota"/>
</dbReference>
<dbReference type="Proteomes" id="UP000016936">
    <property type="component" value="Unassembled WGS sequence"/>
</dbReference>
<dbReference type="InterPro" id="IPR029058">
    <property type="entry name" value="AB_hydrolase_fold"/>
</dbReference>
<keyword evidence="4" id="KW-1185">Reference proteome</keyword>
<dbReference type="Gene3D" id="3.40.50.1820">
    <property type="entry name" value="alpha/beta hydrolase"/>
    <property type="match status" value="1"/>
</dbReference>
<dbReference type="EMBL" id="KB445591">
    <property type="protein sequence ID" value="EMD85241.1"/>
    <property type="molecule type" value="Genomic_DNA"/>
</dbReference>